<dbReference type="InterPro" id="IPR009449">
    <property type="entry name" value="Sec2_N"/>
</dbReference>
<dbReference type="GO" id="GO:0051286">
    <property type="term" value="C:cell tip"/>
    <property type="evidence" value="ECO:0007669"/>
    <property type="project" value="TreeGrafter"/>
</dbReference>
<reference evidence="5 6" key="1">
    <citation type="submission" date="2017-05" db="EMBL/GenBank/DDBJ databases">
        <title>The Genome Sequence of Tsuchiyaea wingfieldii DSM 27421.</title>
        <authorList>
            <person name="Cuomo C."/>
            <person name="Passer A."/>
            <person name="Billmyre B."/>
            <person name="Heitman J."/>
        </authorList>
    </citation>
    <scope>NUCLEOTIDE SEQUENCE [LARGE SCALE GENOMIC DNA]</scope>
    <source>
        <strain evidence="5 6">DSM 27421</strain>
    </source>
</reference>
<evidence type="ECO:0000313" key="6">
    <source>
        <dbReference type="Proteomes" id="UP000322245"/>
    </source>
</evidence>
<dbReference type="PANTHER" id="PTHR14430">
    <property type="entry name" value="RABIN3-RELATED"/>
    <property type="match status" value="1"/>
</dbReference>
<feature type="compositionally biased region" description="Basic and acidic residues" evidence="3">
    <location>
        <begin position="131"/>
        <end position="147"/>
    </location>
</feature>
<name>A0A5D3AK16_9TREE</name>
<evidence type="ECO:0000259" key="4">
    <source>
        <dbReference type="Pfam" id="PF06428"/>
    </source>
</evidence>
<sequence>MSDPPPVATSEAVSSPTPLDITDKLAEEPIPDKKQSGSQDDEGLADDLEKMLEELKGSGAEAEMAGEEEAKKQEEAIEAPESNDLVEATEKAPGTGTKTEEEPAGQAELATQEEVVGEPQAEAAVATVPEPETKLEVESPAETKKEVDQEEESMAEPSAALAVAVPTVHEAEPATNIRPAELVARDLDLVEKEAVEVPIVPAPVALNTEAVEAFDSKKAEAEKEVEAKRSSVGPVYVAEDVPEPSKRAQPSPIEIPSKETLNARHAADDLHAPDSPTTFLISSLRSQLLSLSDQTHALNAKLIASISRSADLEDELHNVQDEHVALGEKAKSLEEQRDRWEDSMKTGLLVERDQIRDEMQRLAAGLVEEERRRGSAEERREQVENEVDDLTAKLFDQANTMVATERMSRAQAEARLKSTEENLANAEAIVQAMQLQLQNMSSSALSGPSEDSTKSKITRRFISSHIPYSEFLTFLQYLRAARPLPDHLRLAAGPPLITNLLTHNFVARILSEDQEPTLRLEAAPALSIFSRRSVGAAIISGDLVIEPVALHHVLTSTGAKWDDLSCSMCGKKVFGFIPPSPAPGGHFGTPVPHPQRSSASGASRFSLKPFFNSSSTPPPPGPSPTASPLTSPAPGSTVHHSTTVFIFRITRSQGGATTPSGEKENSKLYPLCKSGWCLERLRATCELWHFVKNGIVHQVWASEDGTLTEVTTAVETVAPVAPAEKVPPSSVAAPSEASSTAPAAAEHIQPPPLPARKKSWGLGLWRTSDSASDAQSPKNEDGPDKKDDDDSEVGSVGAEKDDVYGPHIVEEATRKAEEKERKEKEEKELAESAVEGKAKAEEAVLDESAVAEVEEPKSVEMSRNNSGSDASFATPKSEAAELPPVDEAPVEEVKEETGPDAEVEKEEEEAESKKEQVIDITTPTISSTPQLGGSPVTPIGSTPPPIPKRAAARNRLSQLEVSSNGGSTSSLVEETKESEKVEETESKEDGSSEDKKSILPPPPHHPKTFANYPPPPPRHGLSDAPLAPPPRRRVHSQQAVAEAEEKKDKTFCADGSEEGQKESWEEKTWKGVVRLKENMWKARVGVVDEE</sequence>
<feature type="compositionally biased region" description="Low complexity" evidence="3">
    <location>
        <begin position="626"/>
        <end position="637"/>
    </location>
</feature>
<feature type="region of interest" description="Disordered" evidence="3">
    <location>
        <begin position="721"/>
        <end position="1065"/>
    </location>
</feature>
<dbReference type="CDD" id="cd21044">
    <property type="entry name" value="Rab11BD_RAB3IP_like"/>
    <property type="match status" value="1"/>
</dbReference>
<feature type="compositionally biased region" description="Low complexity" evidence="3">
    <location>
        <begin position="118"/>
        <end position="130"/>
    </location>
</feature>
<dbReference type="InterPro" id="IPR040351">
    <property type="entry name" value="RAB3IL/RAB3IP/Sec2"/>
</dbReference>
<dbReference type="GO" id="GO:0005085">
    <property type="term" value="F:guanyl-nucleotide exchange factor activity"/>
    <property type="evidence" value="ECO:0007669"/>
    <property type="project" value="InterPro"/>
</dbReference>
<evidence type="ECO:0000256" key="2">
    <source>
        <dbReference type="SAM" id="Coils"/>
    </source>
</evidence>
<feature type="compositionally biased region" description="Low complexity" evidence="3">
    <location>
        <begin position="721"/>
        <end position="746"/>
    </location>
</feature>
<feature type="compositionally biased region" description="Basic and acidic residues" evidence="3">
    <location>
        <begin position="798"/>
        <end position="842"/>
    </location>
</feature>
<feature type="compositionally biased region" description="Pro residues" evidence="3">
    <location>
        <begin position="616"/>
        <end position="625"/>
    </location>
</feature>
<dbReference type="Pfam" id="PF06428">
    <property type="entry name" value="Sec2p"/>
    <property type="match status" value="1"/>
</dbReference>
<dbReference type="EMBL" id="NIDF01000178">
    <property type="protein sequence ID" value="TYJ51865.1"/>
    <property type="molecule type" value="Genomic_DNA"/>
</dbReference>
<organism evidence="5 6">
    <name type="scientific">Cryptococcus floricola</name>
    <dbReference type="NCBI Taxonomy" id="2591691"/>
    <lineage>
        <taxon>Eukaryota</taxon>
        <taxon>Fungi</taxon>
        <taxon>Dikarya</taxon>
        <taxon>Basidiomycota</taxon>
        <taxon>Agaricomycotina</taxon>
        <taxon>Tremellomycetes</taxon>
        <taxon>Tremellales</taxon>
        <taxon>Cryptococcaceae</taxon>
        <taxon>Cryptococcus</taxon>
    </lineage>
</organism>
<feature type="compositionally biased region" description="Basic and acidic residues" evidence="3">
    <location>
        <begin position="47"/>
        <end position="56"/>
    </location>
</feature>
<feature type="domain" description="GDP/GTP exchange factor Sec2 N-terminal" evidence="4">
    <location>
        <begin position="310"/>
        <end position="440"/>
    </location>
</feature>
<keyword evidence="1 2" id="KW-0175">Coiled coil</keyword>
<evidence type="ECO:0000256" key="1">
    <source>
        <dbReference type="ARBA" id="ARBA00023054"/>
    </source>
</evidence>
<feature type="region of interest" description="Disordered" evidence="3">
    <location>
        <begin position="1"/>
        <end position="176"/>
    </location>
</feature>
<feature type="compositionally biased region" description="Low complexity" evidence="3">
    <location>
        <begin position="920"/>
        <end position="929"/>
    </location>
</feature>
<dbReference type="Gene3D" id="6.10.140.910">
    <property type="match status" value="1"/>
</dbReference>
<feature type="compositionally biased region" description="Basic and acidic residues" evidence="3">
    <location>
        <begin position="778"/>
        <end position="788"/>
    </location>
</feature>
<feature type="region of interest" description="Disordered" evidence="3">
    <location>
        <begin position="610"/>
        <end position="637"/>
    </location>
</feature>
<dbReference type="SUPFAM" id="SSF144284">
    <property type="entry name" value="Sec2 N-terminal region"/>
    <property type="match status" value="1"/>
</dbReference>
<evidence type="ECO:0000256" key="3">
    <source>
        <dbReference type="SAM" id="MobiDB-lite"/>
    </source>
</evidence>
<comment type="caution">
    <text evidence="5">The sequence shown here is derived from an EMBL/GenBank/DDBJ whole genome shotgun (WGS) entry which is preliminary data.</text>
</comment>
<feature type="coiled-coil region" evidence="2">
    <location>
        <begin position="309"/>
        <end position="443"/>
    </location>
</feature>
<evidence type="ECO:0000313" key="5">
    <source>
        <dbReference type="EMBL" id="TYJ51865.1"/>
    </source>
</evidence>
<dbReference type="GO" id="GO:0006887">
    <property type="term" value="P:exocytosis"/>
    <property type="evidence" value="ECO:0007669"/>
    <property type="project" value="TreeGrafter"/>
</dbReference>
<feature type="compositionally biased region" description="Polar residues" evidence="3">
    <location>
        <begin position="767"/>
        <end position="777"/>
    </location>
</feature>
<protein>
    <recommendedName>
        <fullName evidence="4">GDP/GTP exchange factor Sec2 N-terminal domain-containing protein</fullName>
    </recommendedName>
</protein>
<feature type="compositionally biased region" description="Polar residues" evidence="3">
    <location>
        <begin position="861"/>
        <end position="871"/>
    </location>
</feature>
<feature type="compositionally biased region" description="Acidic residues" evidence="3">
    <location>
        <begin position="898"/>
        <end position="910"/>
    </location>
</feature>
<feature type="compositionally biased region" description="Basic and acidic residues" evidence="3">
    <location>
        <begin position="973"/>
        <end position="997"/>
    </location>
</feature>
<accession>A0A5D3AK16</accession>
<dbReference type="AlphaFoldDB" id="A0A5D3AK16"/>
<dbReference type="Proteomes" id="UP000322245">
    <property type="component" value="Unassembled WGS sequence"/>
</dbReference>
<keyword evidence="6" id="KW-1185">Reference proteome</keyword>
<proteinExistence type="predicted"/>
<dbReference type="GO" id="GO:0070319">
    <property type="term" value="C:Golgi to plasma membrane transport vesicle"/>
    <property type="evidence" value="ECO:0007669"/>
    <property type="project" value="TreeGrafter"/>
</dbReference>
<feature type="compositionally biased region" description="Basic and acidic residues" evidence="3">
    <location>
        <begin position="21"/>
        <end position="35"/>
    </location>
</feature>
<gene>
    <name evidence="5" type="ORF">B9479_007538</name>
</gene>
<feature type="compositionally biased region" description="Polar residues" evidence="3">
    <location>
        <begin position="955"/>
        <end position="966"/>
    </location>
</feature>
<dbReference type="PANTHER" id="PTHR14430:SF0">
    <property type="entry name" value="SEC2P DOMAIN-CONTAINING PROTEIN"/>
    <property type="match status" value="1"/>
</dbReference>